<protein>
    <submittedName>
        <fullName evidence="1">Glucosamine-6-phosphate isomerase (Glucosamine-6-phosphate deaminase) (GNPDA) (GlcN6P deaminase)</fullName>
        <ecNumber evidence="1">3.5.99.6</ecNumber>
    </submittedName>
</protein>
<evidence type="ECO:0000313" key="1">
    <source>
        <dbReference type="EMBL" id="KAJ9655109.1"/>
    </source>
</evidence>
<gene>
    <name evidence="1" type="primary">NAG1</name>
    <name evidence="1" type="ORF">H2198_005965</name>
</gene>
<name>A0ACC3A481_9EURO</name>
<organism evidence="1 2">
    <name type="scientific">Neophaeococcomyces mojaviensis</name>
    <dbReference type="NCBI Taxonomy" id="3383035"/>
    <lineage>
        <taxon>Eukaryota</taxon>
        <taxon>Fungi</taxon>
        <taxon>Dikarya</taxon>
        <taxon>Ascomycota</taxon>
        <taxon>Pezizomycotina</taxon>
        <taxon>Eurotiomycetes</taxon>
        <taxon>Chaetothyriomycetidae</taxon>
        <taxon>Chaetothyriales</taxon>
        <taxon>Chaetothyriales incertae sedis</taxon>
        <taxon>Neophaeococcomyces</taxon>
    </lineage>
</organism>
<keyword evidence="1" id="KW-0378">Hydrolase</keyword>
<keyword evidence="2" id="KW-1185">Reference proteome</keyword>
<keyword evidence="1" id="KW-0413">Isomerase</keyword>
<proteinExistence type="predicted"/>
<reference evidence="1" key="1">
    <citation type="submission" date="2022-10" db="EMBL/GenBank/DDBJ databases">
        <title>Culturing micro-colonial fungi from biological soil crusts in the Mojave desert and describing Neophaeococcomyces mojavensis, and introducing the new genera and species Taxawa tesnikishii.</title>
        <authorList>
            <person name="Kurbessoian T."/>
            <person name="Stajich J.E."/>
        </authorList>
    </citation>
    <scope>NUCLEOTIDE SEQUENCE</scope>
    <source>
        <strain evidence="1">JES_112</strain>
    </source>
</reference>
<sequence length="344" mass="38222">MKLIVRDDAIAASEYVAQYIIQRINDFAPTADRPFVLGLPTGSSPELIYRHLVQAYKNDDVSFANVVTFNMDEYVDLPEEHPESYHSFMYKHFFSHVDIRPSNVHLLNGNAPDLDAECAAYEQKIQEAGGIELFLGGIGPDGHIAFNEPGSSLRSRTRVATLAEDTIRANSRFFDNDISQVPKQALSVGVGTVMDAREVILIITGSHKAAALQRVVEGGLSQIWTASCLQMHEHAMIVCDEAATDELQVKTVKYFKSIEKIEQEQLLRKQARAEDPRFAQWRGALKKLQVDTTQKAPVPVDGELTPDSMKSRLVDSAIAIDDMEKLEDGLKLTSMGSRVNSMTI</sequence>
<dbReference type="EC" id="3.5.99.6" evidence="1"/>
<accession>A0ACC3A481</accession>
<comment type="caution">
    <text evidence="1">The sequence shown here is derived from an EMBL/GenBank/DDBJ whole genome shotgun (WGS) entry which is preliminary data.</text>
</comment>
<evidence type="ECO:0000313" key="2">
    <source>
        <dbReference type="Proteomes" id="UP001172386"/>
    </source>
</evidence>
<dbReference type="Proteomes" id="UP001172386">
    <property type="component" value="Unassembled WGS sequence"/>
</dbReference>
<dbReference type="EMBL" id="JAPDRQ010000104">
    <property type="protein sequence ID" value="KAJ9655109.1"/>
    <property type="molecule type" value="Genomic_DNA"/>
</dbReference>